<dbReference type="AlphaFoldDB" id="A0A6G1G230"/>
<dbReference type="GO" id="GO:0005524">
    <property type="term" value="F:ATP binding"/>
    <property type="evidence" value="ECO:0007669"/>
    <property type="project" value="UniProtKB-UniRule"/>
</dbReference>
<dbReference type="InterPro" id="IPR008271">
    <property type="entry name" value="Ser/Thr_kinase_AS"/>
</dbReference>
<keyword evidence="6" id="KW-0418">Kinase</keyword>
<feature type="domain" description="Protein kinase" evidence="5">
    <location>
        <begin position="134"/>
        <end position="423"/>
    </location>
</feature>
<dbReference type="CDD" id="cd14008">
    <property type="entry name" value="STKc_LKB1_CaMKK"/>
    <property type="match status" value="1"/>
</dbReference>
<keyword evidence="1 3" id="KW-0547">Nucleotide-binding</keyword>
<feature type="region of interest" description="Disordered" evidence="4">
    <location>
        <begin position="749"/>
        <end position="809"/>
    </location>
</feature>
<feature type="region of interest" description="Disordered" evidence="4">
    <location>
        <begin position="639"/>
        <end position="666"/>
    </location>
</feature>
<feature type="compositionally biased region" description="Basic and acidic residues" evidence="4">
    <location>
        <begin position="48"/>
        <end position="60"/>
    </location>
</feature>
<dbReference type="RefSeq" id="XP_033533673.1">
    <property type="nucleotide sequence ID" value="XM_033681310.1"/>
</dbReference>
<evidence type="ECO:0000256" key="4">
    <source>
        <dbReference type="SAM" id="MobiDB-lite"/>
    </source>
</evidence>
<dbReference type="InterPro" id="IPR011009">
    <property type="entry name" value="Kinase-like_dom_sf"/>
</dbReference>
<accession>A0A6G1G230</accession>
<dbReference type="GO" id="GO:0004674">
    <property type="term" value="F:protein serine/threonine kinase activity"/>
    <property type="evidence" value="ECO:0007669"/>
    <property type="project" value="TreeGrafter"/>
</dbReference>
<dbReference type="SUPFAM" id="SSF56112">
    <property type="entry name" value="Protein kinase-like (PK-like)"/>
    <property type="match status" value="1"/>
</dbReference>
<proteinExistence type="predicted"/>
<dbReference type="GO" id="GO:0035556">
    <property type="term" value="P:intracellular signal transduction"/>
    <property type="evidence" value="ECO:0007669"/>
    <property type="project" value="TreeGrafter"/>
</dbReference>
<organism evidence="6">
    <name type="scientific">Eremomyces bilateralis CBS 781.70</name>
    <dbReference type="NCBI Taxonomy" id="1392243"/>
    <lineage>
        <taxon>Eukaryota</taxon>
        <taxon>Fungi</taxon>
        <taxon>Dikarya</taxon>
        <taxon>Ascomycota</taxon>
        <taxon>Pezizomycotina</taxon>
        <taxon>Dothideomycetes</taxon>
        <taxon>Dothideomycetes incertae sedis</taxon>
        <taxon>Eremomycetales</taxon>
        <taxon>Eremomycetaceae</taxon>
        <taxon>Eremomyces</taxon>
    </lineage>
</organism>
<protein>
    <submittedName>
        <fullName evidence="6 8">Kinase-like protein</fullName>
    </submittedName>
</protein>
<dbReference type="InterPro" id="IPR000719">
    <property type="entry name" value="Prot_kinase_dom"/>
</dbReference>
<evidence type="ECO:0000313" key="8">
    <source>
        <dbReference type="RefSeq" id="XP_033533673.1"/>
    </source>
</evidence>
<sequence>MGDTSASELDRPGTLPPASPVPLAHPPQVSNVRVQRTEQSKSTQDSQPTERIHSQGEARILHPSGSASLAVPTTRDDDHRPVIRHTSEPTFHSPLRQHRRHVSSTRRIKETLNARSEHESSGEDGTVQHRINQYIIEQEIGRGSFGSVHYAIDQFGNEYAVKEFSKSRLRRRKQSNLLRRPRGPHARRGFNLPFGHSQKGDPNSLDLIREEIAIMKKLNHHNLVSLVEVLDAPEEDSLYMVMEMCKKGVVMQVGLDEVADPYDSETCRCWFRDMILGIEYLHAQGVIHRDIKPDNCLIDKDDVLKIVDFGVSEMFEKDREMKTSKSAGSPAFMPPELCVPKHGEVSGQAADIWSMGITLYCLRYGKIPFEKGGVLELYDAIRDDQVELGDDCDKDFRNMMNWILDKDPAKRITMDELREHPWVTKRGVDPLLPKEENIATMIEDPTEEEWNAAITGNMTHLLTVMKAAKHFKKLLFRKRPELMEGIFGRASHIVQPPLSIGATDRRRKSKSMDVDDRVAVAAALATEGVHRDIIISDDLKRMPNEADRIAAVTRLEEERHKESAKPLLGSEDARTSVPPEGSSSITATSRETSRQTSKSRDQDEALYPPRQERPHGKGHAHDLLEDLLFLNIGPGLHYTEPTPGLDQPMSNAPISSSPSSTSLPSTIPHVRSSHIRILSDSPPSTDFNIYEDAYHKEVTRILQDRRDRQPRLYLTRRVEASKRLREDRELAKTFVSEVAEKSKSLLSEALGRRKGAGGDAGNGGDGMAEAVEQVKRKAREDVQAGVADGRDGVVKAEQSGDSIMEDVQP</sequence>
<dbReference type="EMBL" id="ML975159">
    <property type="protein sequence ID" value="KAF1812042.1"/>
    <property type="molecule type" value="Genomic_DNA"/>
</dbReference>
<dbReference type="InterPro" id="IPR017441">
    <property type="entry name" value="Protein_kinase_ATP_BS"/>
</dbReference>
<dbReference type="PANTHER" id="PTHR24346:SF77">
    <property type="entry name" value="SERINE THREONINE PROTEIN KINASE"/>
    <property type="match status" value="1"/>
</dbReference>
<evidence type="ECO:0000259" key="5">
    <source>
        <dbReference type="PROSITE" id="PS50011"/>
    </source>
</evidence>
<evidence type="ECO:0000256" key="1">
    <source>
        <dbReference type="ARBA" id="ARBA00022741"/>
    </source>
</evidence>
<dbReference type="PROSITE" id="PS00108">
    <property type="entry name" value="PROTEIN_KINASE_ST"/>
    <property type="match status" value="1"/>
</dbReference>
<feature type="compositionally biased region" description="Polar residues" evidence="4">
    <location>
        <begin position="581"/>
        <end position="596"/>
    </location>
</feature>
<dbReference type="OrthoDB" id="68483at2759"/>
<feature type="compositionally biased region" description="Basic and acidic residues" evidence="4">
    <location>
        <begin position="772"/>
        <end position="794"/>
    </location>
</feature>
<evidence type="ECO:0000313" key="7">
    <source>
        <dbReference type="Proteomes" id="UP000504638"/>
    </source>
</evidence>
<keyword evidence="2 3" id="KW-0067">ATP-binding</keyword>
<dbReference type="FunFam" id="3.30.200.20:FF:000447">
    <property type="entry name" value="Calcium/calmodulin dependent protein kinase"/>
    <property type="match status" value="1"/>
</dbReference>
<reference evidence="8" key="2">
    <citation type="submission" date="2020-04" db="EMBL/GenBank/DDBJ databases">
        <authorList>
            <consortium name="NCBI Genome Project"/>
        </authorList>
    </citation>
    <scope>NUCLEOTIDE SEQUENCE</scope>
    <source>
        <strain evidence="8">CBS 781.70</strain>
    </source>
</reference>
<dbReference type="Proteomes" id="UP000504638">
    <property type="component" value="Unplaced"/>
</dbReference>
<feature type="compositionally biased region" description="Low complexity" evidence="4">
    <location>
        <begin position="653"/>
        <end position="666"/>
    </location>
</feature>
<name>A0A6G1G230_9PEZI</name>
<dbReference type="PROSITE" id="PS50011">
    <property type="entry name" value="PROTEIN_KINASE_DOM"/>
    <property type="match status" value="1"/>
</dbReference>
<dbReference type="PROSITE" id="PS00107">
    <property type="entry name" value="PROTEIN_KINASE_ATP"/>
    <property type="match status" value="1"/>
</dbReference>
<reference evidence="6 8" key="1">
    <citation type="submission" date="2020-01" db="EMBL/GenBank/DDBJ databases">
        <authorList>
            <consortium name="DOE Joint Genome Institute"/>
            <person name="Haridas S."/>
            <person name="Albert R."/>
            <person name="Binder M."/>
            <person name="Bloem J."/>
            <person name="Labutti K."/>
            <person name="Salamov A."/>
            <person name="Andreopoulos B."/>
            <person name="Baker S.E."/>
            <person name="Barry K."/>
            <person name="Bills G."/>
            <person name="Bluhm B.H."/>
            <person name="Cannon C."/>
            <person name="Castanera R."/>
            <person name="Culley D.E."/>
            <person name="Daum C."/>
            <person name="Ezra D."/>
            <person name="Gonzalez J.B."/>
            <person name="Henrissat B."/>
            <person name="Kuo A."/>
            <person name="Liang C."/>
            <person name="Lipzen A."/>
            <person name="Lutzoni F."/>
            <person name="Magnuson J."/>
            <person name="Mondo S."/>
            <person name="Nolan M."/>
            <person name="Ohm R."/>
            <person name="Pangilinan J."/>
            <person name="Park H.-J."/>
            <person name="Ramirez L."/>
            <person name="Alfaro M."/>
            <person name="Sun H."/>
            <person name="Tritt A."/>
            <person name="Yoshinaga Y."/>
            <person name="Zwiers L.-H."/>
            <person name="Turgeon B.G."/>
            <person name="Goodwin S.B."/>
            <person name="Spatafora J.W."/>
            <person name="Crous P.W."/>
            <person name="Grigoriev I.V."/>
        </authorList>
    </citation>
    <scope>NUCLEOTIDE SEQUENCE</scope>
    <source>
        <strain evidence="6 8">CBS 781.70</strain>
    </source>
</reference>
<feature type="compositionally biased region" description="Basic and acidic residues" evidence="4">
    <location>
        <begin position="74"/>
        <end position="87"/>
    </location>
</feature>
<feature type="compositionally biased region" description="Basic residues" evidence="4">
    <location>
        <begin position="95"/>
        <end position="106"/>
    </location>
</feature>
<feature type="compositionally biased region" description="Basic and acidic residues" evidence="4">
    <location>
        <begin position="553"/>
        <end position="564"/>
    </location>
</feature>
<feature type="compositionally biased region" description="Pro residues" evidence="4">
    <location>
        <begin position="14"/>
        <end position="25"/>
    </location>
</feature>
<dbReference type="Gene3D" id="1.10.510.10">
    <property type="entry name" value="Transferase(Phosphotransferase) domain 1"/>
    <property type="match status" value="1"/>
</dbReference>
<feature type="compositionally biased region" description="Basic and acidic residues" evidence="4">
    <location>
        <begin position="107"/>
        <end position="121"/>
    </location>
</feature>
<evidence type="ECO:0000313" key="6">
    <source>
        <dbReference type="EMBL" id="KAF1812042.1"/>
    </source>
</evidence>
<keyword evidence="6" id="KW-0808">Transferase</keyword>
<evidence type="ECO:0000256" key="2">
    <source>
        <dbReference type="ARBA" id="ARBA00022840"/>
    </source>
</evidence>
<dbReference type="SMART" id="SM00220">
    <property type="entry name" value="S_TKc"/>
    <property type="match status" value="1"/>
</dbReference>
<feature type="region of interest" description="Disordered" evidence="4">
    <location>
        <begin position="1"/>
        <end position="126"/>
    </location>
</feature>
<keyword evidence="7" id="KW-1185">Reference proteome</keyword>
<gene>
    <name evidence="6 8" type="ORF">P152DRAFT_474276</name>
</gene>
<dbReference type="Pfam" id="PF00069">
    <property type="entry name" value="Pkinase"/>
    <property type="match status" value="1"/>
</dbReference>
<dbReference type="GeneID" id="54421880"/>
<feature type="binding site" evidence="3">
    <location>
        <position position="162"/>
    </location>
    <ligand>
        <name>ATP</name>
        <dbReference type="ChEBI" id="CHEBI:30616"/>
    </ligand>
</feature>
<dbReference type="GO" id="GO:0005737">
    <property type="term" value="C:cytoplasm"/>
    <property type="evidence" value="ECO:0007669"/>
    <property type="project" value="TreeGrafter"/>
</dbReference>
<feature type="compositionally biased region" description="Gly residues" evidence="4">
    <location>
        <begin position="757"/>
        <end position="766"/>
    </location>
</feature>
<dbReference type="FunFam" id="1.10.510.10:FF:000995">
    <property type="entry name" value="BcCMK3, calcium/calmodulin-dependent protein kinase"/>
    <property type="match status" value="1"/>
</dbReference>
<reference evidence="8" key="3">
    <citation type="submission" date="2025-04" db="UniProtKB">
        <authorList>
            <consortium name="RefSeq"/>
        </authorList>
    </citation>
    <scope>IDENTIFICATION</scope>
    <source>
        <strain evidence="8">CBS 781.70</strain>
    </source>
</reference>
<dbReference type="PANTHER" id="PTHR24346">
    <property type="entry name" value="MAP/MICROTUBULE AFFINITY-REGULATING KINASE"/>
    <property type="match status" value="1"/>
</dbReference>
<evidence type="ECO:0000256" key="3">
    <source>
        <dbReference type="PROSITE-ProRule" id="PRU10141"/>
    </source>
</evidence>
<feature type="region of interest" description="Disordered" evidence="4">
    <location>
        <begin position="553"/>
        <end position="618"/>
    </location>
</feature>
<dbReference type="Gene3D" id="3.30.200.20">
    <property type="entry name" value="Phosphorylase Kinase, domain 1"/>
    <property type="match status" value="1"/>
</dbReference>